<reference evidence="1" key="1">
    <citation type="submission" date="2022-11" db="EMBL/GenBank/DDBJ databases">
        <authorList>
            <person name="Mo P."/>
        </authorList>
    </citation>
    <scope>NUCLEOTIDE SEQUENCE</scope>
    <source>
        <strain evidence="1">HUAS 11-8</strain>
    </source>
</reference>
<protein>
    <submittedName>
        <fullName evidence="1">PASTA domain-containing protein</fullName>
    </submittedName>
</protein>
<dbReference type="EMBL" id="CP113836">
    <property type="protein sequence ID" value="WAL66142.1"/>
    <property type="molecule type" value="Genomic_DNA"/>
</dbReference>
<dbReference type="Gene3D" id="3.30.10.20">
    <property type="match status" value="1"/>
</dbReference>
<dbReference type="RefSeq" id="WP_268756283.1">
    <property type="nucleotide sequence ID" value="NZ_CP113836.1"/>
</dbReference>
<evidence type="ECO:0000313" key="2">
    <source>
        <dbReference type="Proteomes" id="UP001163203"/>
    </source>
</evidence>
<dbReference type="Proteomes" id="UP001163203">
    <property type="component" value="Chromosome"/>
</dbReference>
<name>A0ABY7B4H7_9PSEU</name>
<evidence type="ECO:0000313" key="1">
    <source>
        <dbReference type="EMBL" id="WAL66142.1"/>
    </source>
</evidence>
<organism evidence="1 2">
    <name type="scientific">Amycolatopsis cynarae</name>
    <dbReference type="NCBI Taxonomy" id="2995223"/>
    <lineage>
        <taxon>Bacteria</taxon>
        <taxon>Bacillati</taxon>
        <taxon>Actinomycetota</taxon>
        <taxon>Actinomycetes</taxon>
        <taxon>Pseudonocardiales</taxon>
        <taxon>Pseudonocardiaceae</taxon>
        <taxon>Amycolatopsis</taxon>
    </lineage>
</organism>
<keyword evidence="2" id="KW-1185">Reference proteome</keyword>
<sequence>MAKDNVSRKLSYGGSRQPVPKLVGLTADSALAASARAGVPVVAAGPGDDPRPLLAEHGMVVRQHPEAGRPLGVCHWVMVWTEQNGASEQEAPRGEGSE</sequence>
<proteinExistence type="predicted"/>
<accession>A0ABY7B4H7</accession>
<gene>
    <name evidence="1" type="ORF">ORV05_35785</name>
</gene>